<evidence type="ECO:0000256" key="2">
    <source>
        <dbReference type="ARBA" id="ARBA00022448"/>
    </source>
</evidence>
<name>A0A8J3MVU6_9CHLR</name>
<comment type="subcellular location">
    <subcellularLocation>
        <location evidence="1">Cell membrane</location>
        <topology evidence="1">Multi-pass membrane protein</topology>
    </subcellularLocation>
</comment>
<dbReference type="Gene3D" id="3.40.50.300">
    <property type="entry name" value="P-loop containing nucleotide triphosphate hydrolases"/>
    <property type="match status" value="1"/>
</dbReference>
<dbReference type="Proteomes" id="UP000612362">
    <property type="component" value="Unassembled WGS sequence"/>
</dbReference>
<keyword evidence="12" id="KW-1185">Reference proteome</keyword>
<dbReference type="Gene3D" id="1.20.1560.10">
    <property type="entry name" value="ABC transporter type 1, transmembrane domain"/>
    <property type="match status" value="1"/>
</dbReference>
<comment type="caution">
    <text evidence="11">The sequence shown here is derived from an EMBL/GenBank/DDBJ whole genome shotgun (WGS) entry which is preliminary data.</text>
</comment>
<dbReference type="InterPro" id="IPR027417">
    <property type="entry name" value="P-loop_NTPase"/>
</dbReference>
<dbReference type="PANTHER" id="PTHR43394:SF1">
    <property type="entry name" value="ATP-BINDING CASSETTE SUB-FAMILY B MEMBER 10, MITOCHONDRIAL"/>
    <property type="match status" value="1"/>
</dbReference>
<reference evidence="11" key="1">
    <citation type="submission" date="2020-10" db="EMBL/GenBank/DDBJ databases">
        <title>Taxonomic study of unclassified bacteria belonging to the class Ktedonobacteria.</title>
        <authorList>
            <person name="Yabe S."/>
            <person name="Wang C.M."/>
            <person name="Zheng Y."/>
            <person name="Sakai Y."/>
            <person name="Cavaletti L."/>
            <person name="Monciardini P."/>
            <person name="Donadio S."/>
        </authorList>
    </citation>
    <scope>NUCLEOTIDE SEQUENCE</scope>
    <source>
        <strain evidence="11">SOSP1-1</strain>
    </source>
</reference>
<dbReference type="InterPro" id="IPR003593">
    <property type="entry name" value="AAA+_ATPase"/>
</dbReference>
<keyword evidence="3 8" id="KW-0812">Transmembrane</keyword>
<dbReference type="SMART" id="SM00382">
    <property type="entry name" value="AAA"/>
    <property type="match status" value="1"/>
</dbReference>
<feature type="domain" description="ABC transmembrane type-1" evidence="10">
    <location>
        <begin position="10"/>
        <end position="283"/>
    </location>
</feature>
<dbReference type="InterPro" id="IPR039421">
    <property type="entry name" value="Type_1_exporter"/>
</dbReference>
<keyword evidence="4" id="KW-0547">Nucleotide-binding</keyword>
<dbReference type="GO" id="GO:0015421">
    <property type="term" value="F:ABC-type oligopeptide transporter activity"/>
    <property type="evidence" value="ECO:0007669"/>
    <property type="project" value="TreeGrafter"/>
</dbReference>
<dbReference type="InterPro" id="IPR036640">
    <property type="entry name" value="ABC1_TM_sf"/>
</dbReference>
<dbReference type="GO" id="GO:0005524">
    <property type="term" value="F:ATP binding"/>
    <property type="evidence" value="ECO:0007669"/>
    <property type="project" value="UniProtKB-KW"/>
</dbReference>
<dbReference type="Pfam" id="PF00005">
    <property type="entry name" value="ABC_tran"/>
    <property type="match status" value="1"/>
</dbReference>
<evidence type="ECO:0000256" key="8">
    <source>
        <dbReference type="SAM" id="Phobius"/>
    </source>
</evidence>
<organism evidence="11 12">
    <name type="scientific">Ktedonospora formicarum</name>
    <dbReference type="NCBI Taxonomy" id="2778364"/>
    <lineage>
        <taxon>Bacteria</taxon>
        <taxon>Bacillati</taxon>
        <taxon>Chloroflexota</taxon>
        <taxon>Ktedonobacteria</taxon>
        <taxon>Ktedonobacterales</taxon>
        <taxon>Ktedonobacteraceae</taxon>
        <taxon>Ktedonospora</taxon>
    </lineage>
</organism>
<evidence type="ECO:0000259" key="10">
    <source>
        <dbReference type="PROSITE" id="PS50929"/>
    </source>
</evidence>
<keyword evidence="5 11" id="KW-0067">ATP-binding</keyword>
<evidence type="ECO:0000256" key="5">
    <source>
        <dbReference type="ARBA" id="ARBA00022840"/>
    </source>
</evidence>
<keyword evidence="7 8" id="KW-0472">Membrane</keyword>
<dbReference type="GO" id="GO:0005886">
    <property type="term" value="C:plasma membrane"/>
    <property type="evidence" value="ECO:0007669"/>
    <property type="project" value="UniProtKB-SubCell"/>
</dbReference>
<evidence type="ECO:0000256" key="6">
    <source>
        <dbReference type="ARBA" id="ARBA00022989"/>
    </source>
</evidence>
<feature type="domain" description="ABC transporter" evidence="9">
    <location>
        <begin position="317"/>
        <end position="551"/>
    </location>
</feature>
<dbReference type="InterPro" id="IPR017871">
    <property type="entry name" value="ABC_transporter-like_CS"/>
</dbReference>
<dbReference type="GO" id="GO:0016887">
    <property type="term" value="F:ATP hydrolysis activity"/>
    <property type="evidence" value="ECO:0007669"/>
    <property type="project" value="InterPro"/>
</dbReference>
<dbReference type="InterPro" id="IPR011527">
    <property type="entry name" value="ABC1_TM_dom"/>
</dbReference>
<dbReference type="PROSITE" id="PS50929">
    <property type="entry name" value="ABC_TM1F"/>
    <property type="match status" value="1"/>
</dbReference>
<evidence type="ECO:0000313" key="12">
    <source>
        <dbReference type="Proteomes" id="UP000612362"/>
    </source>
</evidence>
<sequence>MVMILIHAPLGTTVVPEVTKIIIDQALPRRDLPLLAWLALTLISLPIVTGLVSIALDYLNVTLAQALMHHLRLGVYIHLQAMSLRFYTSQRTGEIISRLTNDINGVRDVLSKTMSETLSNTIVMLTTLVVMLSLNVPLTLLSLGLAPIFLFLTLRVRKVVRGASKETQQTLADVLSMLEETLNISGVLLIKSFGRQRAETTRFRATSAQLVTIQVRQTMIGRWFLLSLHLFFNMVPALAYYFGGLQVMGGRISLGSLVALLTLQSQFFPTLRQLLGVPLGIQAALALFERLFVYLDLPIEIADRSHARVLGQVTGHIRFHHVHFRYQPERPTLREVDFTVQPGQLVALVGPSGAGKTTTAYLLPRFYDVEQGMVEIDGQDVRSVTQESLLQQIGIVTQETYLFNATIRENIAYGYPCATDYEVMTAAQAAQIHERILQLPHGYETVVGTRGYALSGGEKQRVAIARVLLKNPRILILDEATSALDTHTERLMQTALAELRRGRTTLAIAHRLSTILSADQILVMNAGRIVERGTHTQLLQQGGLYAQFYQEQVPSRSPLPHRFCQTEQ</sequence>
<dbReference type="SUPFAM" id="SSF90123">
    <property type="entry name" value="ABC transporter transmembrane region"/>
    <property type="match status" value="1"/>
</dbReference>
<dbReference type="EMBL" id="BNJF01000006">
    <property type="protein sequence ID" value="GHO49690.1"/>
    <property type="molecule type" value="Genomic_DNA"/>
</dbReference>
<dbReference type="CDD" id="cd18550">
    <property type="entry name" value="ABC_6TM_exporter_like"/>
    <property type="match status" value="1"/>
</dbReference>
<keyword evidence="2" id="KW-0813">Transport</keyword>
<evidence type="ECO:0000313" key="11">
    <source>
        <dbReference type="EMBL" id="GHO49690.1"/>
    </source>
</evidence>
<evidence type="ECO:0000256" key="7">
    <source>
        <dbReference type="ARBA" id="ARBA00023136"/>
    </source>
</evidence>
<dbReference type="PROSITE" id="PS50893">
    <property type="entry name" value="ABC_TRANSPORTER_2"/>
    <property type="match status" value="1"/>
</dbReference>
<keyword evidence="6 8" id="KW-1133">Transmembrane helix</keyword>
<evidence type="ECO:0000259" key="9">
    <source>
        <dbReference type="PROSITE" id="PS50893"/>
    </source>
</evidence>
<accession>A0A8J3MVU6</accession>
<dbReference type="SUPFAM" id="SSF52540">
    <property type="entry name" value="P-loop containing nucleoside triphosphate hydrolases"/>
    <property type="match status" value="1"/>
</dbReference>
<gene>
    <name evidence="11" type="ORF">KSX_78530</name>
</gene>
<dbReference type="AlphaFoldDB" id="A0A8J3MVU6"/>
<feature type="transmembrane region" description="Helical" evidence="8">
    <location>
        <begin position="223"/>
        <end position="242"/>
    </location>
</feature>
<evidence type="ECO:0000256" key="4">
    <source>
        <dbReference type="ARBA" id="ARBA00022741"/>
    </source>
</evidence>
<proteinExistence type="predicted"/>
<dbReference type="PANTHER" id="PTHR43394">
    <property type="entry name" value="ATP-DEPENDENT PERMEASE MDL1, MITOCHONDRIAL"/>
    <property type="match status" value="1"/>
</dbReference>
<feature type="transmembrane region" description="Helical" evidence="8">
    <location>
        <begin position="34"/>
        <end position="56"/>
    </location>
</feature>
<dbReference type="Pfam" id="PF00664">
    <property type="entry name" value="ABC_membrane"/>
    <property type="match status" value="1"/>
</dbReference>
<evidence type="ECO:0000256" key="1">
    <source>
        <dbReference type="ARBA" id="ARBA00004651"/>
    </source>
</evidence>
<protein>
    <submittedName>
        <fullName evidence="11">Multidrug ABC transporter ATP-binding protein</fullName>
    </submittedName>
</protein>
<dbReference type="InterPro" id="IPR003439">
    <property type="entry name" value="ABC_transporter-like_ATP-bd"/>
</dbReference>
<dbReference type="PROSITE" id="PS00211">
    <property type="entry name" value="ABC_TRANSPORTER_1"/>
    <property type="match status" value="1"/>
</dbReference>
<dbReference type="FunFam" id="3.40.50.300:FF:000287">
    <property type="entry name" value="Multidrug ABC transporter ATP-binding protein"/>
    <property type="match status" value="1"/>
</dbReference>
<evidence type="ECO:0000256" key="3">
    <source>
        <dbReference type="ARBA" id="ARBA00022692"/>
    </source>
</evidence>
<feature type="transmembrane region" description="Helical" evidence="8">
    <location>
        <begin position="122"/>
        <end position="152"/>
    </location>
</feature>